<dbReference type="InterPro" id="IPR027417">
    <property type="entry name" value="P-loop_NTPase"/>
</dbReference>
<dbReference type="Gene3D" id="3.40.50.300">
    <property type="entry name" value="P-loop containing nucleotide triphosphate hydrolases"/>
    <property type="match status" value="1"/>
</dbReference>
<dbReference type="AlphaFoldDB" id="A0A6M3LAU2"/>
<evidence type="ECO:0000259" key="1">
    <source>
        <dbReference type="Pfam" id="PF04466"/>
    </source>
</evidence>
<dbReference type="PANTHER" id="PTHR39184">
    <property type="match status" value="1"/>
</dbReference>
<feature type="domain" description="Phage terminase large subunit N-terminal" evidence="1">
    <location>
        <begin position="18"/>
        <end position="197"/>
    </location>
</feature>
<dbReference type="NCBIfam" id="TIGR01547">
    <property type="entry name" value="phage_term_2"/>
    <property type="match status" value="1"/>
</dbReference>
<dbReference type="Gene3D" id="3.30.420.280">
    <property type="match status" value="1"/>
</dbReference>
<dbReference type="EMBL" id="MT142999">
    <property type="protein sequence ID" value="QJA91603.1"/>
    <property type="molecule type" value="Genomic_DNA"/>
</dbReference>
<dbReference type="InterPro" id="IPR006437">
    <property type="entry name" value="Phage_terminase_lsu"/>
</dbReference>
<evidence type="ECO:0000313" key="2">
    <source>
        <dbReference type="EMBL" id="QJA91603.1"/>
    </source>
</evidence>
<name>A0A6M3LAU2_9ZZZZ</name>
<dbReference type="InterPro" id="IPR052380">
    <property type="entry name" value="Viral_DNA_packaging_terminase"/>
</dbReference>
<dbReference type="InterPro" id="IPR035412">
    <property type="entry name" value="Terminase_L_N"/>
</dbReference>
<dbReference type="PANTHER" id="PTHR39184:SF1">
    <property type="entry name" value="PBSX PHAGE TERMINASE LARGE SUBUNIT"/>
    <property type="match status" value="1"/>
</dbReference>
<reference evidence="2" key="1">
    <citation type="submission" date="2020-03" db="EMBL/GenBank/DDBJ databases">
        <title>The deep terrestrial virosphere.</title>
        <authorList>
            <person name="Holmfeldt K."/>
            <person name="Nilsson E."/>
            <person name="Simone D."/>
            <person name="Lopez-Fernandez M."/>
            <person name="Wu X."/>
            <person name="de Brujin I."/>
            <person name="Lundin D."/>
            <person name="Andersson A."/>
            <person name="Bertilsson S."/>
            <person name="Dopson M."/>
        </authorList>
    </citation>
    <scope>NUCLEOTIDE SEQUENCE</scope>
    <source>
        <strain evidence="2">MM415B03316</strain>
    </source>
</reference>
<gene>
    <name evidence="2" type="ORF">MM415B03316_0008</name>
</gene>
<accession>A0A6M3LAU2</accession>
<sequence length="427" mass="49142">MIPAEFPEKLRFLFQPARYKIAYGGRGGSKSWGFARALLLTGVAKKLRVLCTREVQRTIKDSVHKLLEDQIQMLGLGVKYQVLDQEIRGSNGTEFVFSGLATHTIESIKSFEGCDICWVEEGQTITARSWNILLPTIRKENSEVWVSFNPELETDPTYDRFITHAPDDAIVQKINWRDNPWFNEVLNNERLYDLKHYPKDYPNKWEGECKPAVEGAIFFDELQAMKREKRIRNVPHDPMLSSHVVIDLGFGDAMGVSIVQKMTSEIRVIWYREFIREKLSKVSTDLKDLRYSWGKVWLPYSDGFSKSSRGQDSAEEIMQKLEWTVAKKQDVSDLGVEAGIKVARERFPRMYWDETNCKRLIECAARYRRSINQATMTAGAPLHDEWCHGGDVIRYIAINADQMVNAADRPARPYVPVWEPMDAGAGY</sequence>
<organism evidence="2">
    <name type="scientific">viral metagenome</name>
    <dbReference type="NCBI Taxonomy" id="1070528"/>
    <lineage>
        <taxon>unclassified sequences</taxon>
        <taxon>metagenomes</taxon>
        <taxon>organismal metagenomes</taxon>
    </lineage>
</organism>
<protein>
    <submittedName>
        <fullName evidence="2">Putative terminase</fullName>
    </submittedName>
</protein>
<proteinExistence type="predicted"/>
<dbReference type="Pfam" id="PF04466">
    <property type="entry name" value="Terminase_3"/>
    <property type="match status" value="1"/>
</dbReference>